<dbReference type="SUPFAM" id="SSF53335">
    <property type="entry name" value="S-adenosyl-L-methionine-dependent methyltransferases"/>
    <property type="match status" value="1"/>
</dbReference>
<dbReference type="GO" id="GO:0032259">
    <property type="term" value="P:methylation"/>
    <property type="evidence" value="ECO:0007669"/>
    <property type="project" value="UniProtKB-KW"/>
</dbReference>
<sequence length="290" mass="33031">MAKNAAAKPVPKETSYEYGAKSQEKMLKKYLNRANNHWSERIQCAKDLLESYARPHLGGRENADIFVVDVGCSVGTFALEFSRDGFRTVGVDFDKAAVAIAEDLAKQDSLGATFRCMDLADWQGNDLPAIDVAVCFDIFEHLHDDEIGALMLSLRRAMAPNGRMIFSTTPTQYSYLWSGAGMRVKVTRFLAYSMRWLSRGAYEKWIMLLDALVNIAMILKYGKTRTQLLKRDKHCNTLTLERVRDILLRANWQVDAIETCNLHRERFHHLKKLERHPITHTHILGAATPK</sequence>
<dbReference type="AlphaFoldDB" id="A0A7Y0E1L9"/>
<dbReference type="GO" id="GO:0008168">
    <property type="term" value="F:methyltransferase activity"/>
    <property type="evidence" value="ECO:0007669"/>
    <property type="project" value="UniProtKB-KW"/>
</dbReference>
<evidence type="ECO:0000313" key="2">
    <source>
        <dbReference type="Proteomes" id="UP000539372"/>
    </source>
</evidence>
<name>A0A7Y0E1L9_9PROT</name>
<dbReference type="Pfam" id="PF13489">
    <property type="entry name" value="Methyltransf_23"/>
    <property type="match status" value="1"/>
</dbReference>
<keyword evidence="1" id="KW-0489">Methyltransferase</keyword>
<dbReference type="CDD" id="cd02440">
    <property type="entry name" value="AdoMet_MTases"/>
    <property type="match status" value="1"/>
</dbReference>
<gene>
    <name evidence="1" type="ORF">HH303_13895</name>
</gene>
<proteinExistence type="predicted"/>
<protein>
    <submittedName>
        <fullName evidence="1">Class I SAM-dependent methyltransferase</fullName>
    </submittedName>
</protein>
<dbReference type="InterPro" id="IPR029063">
    <property type="entry name" value="SAM-dependent_MTases_sf"/>
</dbReference>
<reference evidence="1 2" key="1">
    <citation type="submission" date="2020-04" db="EMBL/GenBank/DDBJ databases">
        <title>Rhodospirillaceae bacterium KN72 isolated from deep sea.</title>
        <authorList>
            <person name="Zhang D.-C."/>
        </authorList>
    </citation>
    <scope>NUCLEOTIDE SEQUENCE [LARGE SCALE GENOMIC DNA]</scope>
    <source>
        <strain evidence="1 2">KN72</strain>
    </source>
</reference>
<dbReference type="RefSeq" id="WP_169625971.1">
    <property type="nucleotide sequence ID" value="NZ_JABBNT010000004.1"/>
</dbReference>
<dbReference type="EMBL" id="JABBNT010000004">
    <property type="protein sequence ID" value="NMM45583.1"/>
    <property type="molecule type" value="Genomic_DNA"/>
</dbReference>
<comment type="caution">
    <text evidence="1">The sequence shown here is derived from an EMBL/GenBank/DDBJ whole genome shotgun (WGS) entry which is preliminary data.</text>
</comment>
<dbReference type="Gene3D" id="3.40.50.150">
    <property type="entry name" value="Vaccinia Virus protein VP39"/>
    <property type="match status" value="1"/>
</dbReference>
<dbReference type="PANTHER" id="PTHR43861">
    <property type="entry name" value="TRANS-ACONITATE 2-METHYLTRANSFERASE-RELATED"/>
    <property type="match status" value="1"/>
</dbReference>
<evidence type="ECO:0000313" key="1">
    <source>
        <dbReference type="EMBL" id="NMM45583.1"/>
    </source>
</evidence>
<dbReference type="Proteomes" id="UP000539372">
    <property type="component" value="Unassembled WGS sequence"/>
</dbReference>
<keyword evidence="2" id="KW-1185">Reference proteome</keyword>
<organism evidence="1 2">
    <name type="scientific">Pacificispira spongiicola</name>
    <dbReference type="NCBI Taxonomy" id="2729598"/>
    <lineage>
        <taxon>Bacteria</taxon>
        <taxon>Pseudomonadati</taxon>
        <taxon>Pseudomonadota</taxon>
        <taxon>Alphaproteobacteria</taxon>
        <taxon>Rhodospirillales</taxon>
        <taxon>Rhodospirillaceae</taxon>
        <taxon>Pacificispira</taxon>
    </lineage>
</organism>
<keyword evidence="1" id="KW-0808">Transferase</keyword>
<accession>A0A7Y0E1L9</accession>